<organism evidence="8 9">
    <name type="scientific">Merluccius polli</name>
    <name type="common">Benguela hake</name>
    <name type="synonym">Merluccius cadenati</name>
    <dbReference type="NCBI Taxonomy" id="89951"/>
    <lineage>
        <taxon>Eukaryota</taxon>
        <taxon>Metazoa</taxon>
        <taxon>Chordata</taxon>
        <taxon>Craniata</taxon>
        <taxon>Vertebrata</taxon>
        <taxon>Euteleostomi</taxon>
        <taxon>Actinopterygii</taxon>
        <taxon>Neopterygii</taxon>
        <taxon>Teleostei</taxon>
        <taxon>Neoteleostei</taxon>
        <taxon>Acanthomorphata</taxon>
        <taxon>Zeiogadaria</taxon>
        <taxon>Gadariae</taxon>
        <taxon>Gadiformes</taxon>
        <taxon>Gadoidei</taxon>
        <taxon>Merlucciidae</taxon>
        <taxon>Merluccius</taxon>
    </lineage>
</organism>
<feature type="domain" description="HAT C-terminal dimerisation" evidence="7">
    <location>
        <begin position="111"/>
        <end position="181"/>
    </location>
</feature>
<dbReference type="PANTHER" id="PTHR46481">
    <property type="entry name" value="ZINC FINGER BED DOMAIN-CONTAINING PROTEIN 4"/>
    <property type="match status" value="1"/>
</dbReference>
<protein>
    <submittedName>
        <fullName evidence="8">Zinc finger BED domain-containing protein 1</fullName>
    </submittedName>
</protein>
<comment type="subcellular location">
    <subcellularLocation>
        <location evidence="1">Nucleus</location>
    </subcellularLocation>
</comment>
<dbReference type="PANTHER" id="PTHR46481:SF10">
    <property type="entry name" value="ZINC FINGER BED DOMAIN-CONTAINING PROTEIN 39"/>
    <property type="match status" value="1"/>
</dbReference>
<evidence type="ECO:0000313" key="8">
    <source>
        <dbReference type="EMBL" id="KAK0148477.1"/>
    </source>
</evidence>
<dbReference type="AlphaFoldDB" id="A0AA47P6K5"/>
<reference evidence="8" key="1">
    <citation type="journal article" date="2023" name="Front. Mar. Sci.">
        <title>A new Merluccius polli reference genome to investigate the effects of global change in West African waters.</title>
        <authorList>
            <person name="Mateo J.L."/>
            <person name="Blanco-Fernandez C."/>
            <person name="Garcia-Vazquez E."/>
            <person name="Machado-Schiaffino G."/>
        </authorList>
    </citation>
    <scope>NUCLEOTIDE SEQUENCE</scope>
    <source>
        <strain evidence="8">C29</strain>
        <tissue evidence="8">Fin</tissue>
    </source>
</reference>
<dbReference type="InterPro" id="IPR008906">
    <property type="entry name" value="HATC_C_dom"/>
</dbReference>
<keyword evidence="9" id="KW-1185">Reference proteome</keyword>
<feature type="region of interest" description="Disordered" evidence="6">
    <location>
        <begin position="53"/>
        <end position="76"/>
    </location>
</feature>
<dbReference type="InterPro" id="IPR052035">
    <property type="entry name" value="ZnF_BED_domain_contain"/>
</dbReference>
<evidence type="ECO:0000313" key="9">
    <source>
        <dbReference type="Proteomes" id="UP001174136"/>
    </source>
</evidence>
<evidence type="ECO:0000256" key="4">
    <source>
        <dbReference type="ARBA" id="ARBA00022833"/>
    </source>
</evidence>
<accession>A0AA47P6K5</accession>
<sequence length="187" mass="20955">MLHLPSHQLIQDISTRWNSSHDIAERYLEQKVAVYPALTDQTVKKNMKDIVTCDTSKSTGDNTSPATADNTGSPENKSAMAELFGELFTTEEQGTTTKAKVIEEEVISSRAVDCIPLDADPLTWRRTKEQIYPHVAKLARRYLAVTWTSVPSERLFSTVGDIVTASRSVLITDNVDRLIFKKKYTCC</sequence>
<name>A0AA47P6K5_MERPO</name>
<dbReference type="SUPFAM" id="SSF53098">
    <property type="entry name" value="Ribonuclease H-like"/>
    <property type="match status" value="1"/>
</dbReference>
<evidence type="ECO:0000259" key="7">
    <source>
        <dbReference type="Pfam" id="PF05699"/>
    </source>
</evidence>
<dbReference type="GO" id="GO:0046983">
    <property type="term" value="F:protein dimerization activity"/>
    <property type="evidence" value="ECO:0007669"/>
    <property type="project" value="InterPro"/>
</dbReference>
<evidence type="ECO:0000256" key="2">
    <source>
        <dbReference type="ARBA" id="ARBA00022723"/>
    </source>
</evidence>
<keyword evidence="4" id="KW-0862">Zinc</keyword>
<dbReference type="Proteomes" id="UP001174136">
    <property type="component" value="Unassembled WGS sequence"/>
</dbReference>
<evidence type="ECO:0000256" key="1">
    <source>
        <dbReference type="ARBA" id="ARBA00004123"/>
    </source>
</evidence>
<proteinExistence type="predicted"/>
<evidence type="ECO:0000256" key="3">
    <source>
        <dbReference type="ARBA" id="ARBA00022771"/>
    </source>
</evidence>
<dbReference type="InterPro" id="IPR012337">
    <property type="entry name" value="RNaseH-like_sf"/>
</dbReference>
<gene>
    <name evidence="8" type="primary">ZBED1_20</name>
    <name evidence="8" type="ORF">N1851_011194</name>
</gene>
<comment type="caution">
    <text evidence="8">The sequence shown here is derived from an EMBL/GenBank/DDBJ whole genome shotgun (WGS) entry which is preliminary data.</text>
</comment>
<evidence type="ECO:0000256" key="6">
    <source>
        <dbReference type="SAM" id="MobiDB-lite"/>
    </source>
</evidence>
<dbReference type="GO" id="GO:0005634">
    <property type="term" value="C:nucleus"/>
    <property type="evidence" value="ECO:0007669"/>
    <property type="project" value="UniProtKB-SubCell"/>
</dbReference>
<dbReference type="GO" id="GO:0008270">
    <property type="term" value="F:zinc ion binding"/>
    <property type="evidence" value="ECO:0007669"/>
    <property type="project" value="UniProtKB-KW"/>
</dbReference>
<dbReference type="Pfam" id="PF05699">
    <property type="entry name" value="Dimer_Tnp_hAT"/>
    <property type="match status" value="1"/>
</dbReference>
<keyword evidence="3" id="KW-0863">Zinc-finger</keyword>
<dbReference type="EMBL" id="JAOPHQ010002018">
    <property type="protein sequence ID" value="KAK0148477.1"/>
    <property type="molecule type" value="Genomic_DNA"/>
</dbReference>
<keyword evidence="5" id="KW-0539">Nucleus</keyword>
<keyword evidence="2" id="KW-0479">Metal-binding</keyword>
<evidence type="ECO:0000256" key="5">
    <source>
        <dbReference type="ARBA" id="ARBA00023242"/>
    </source>
</evidence>